<reference evidence="2" key="1">
    <citation type="submission" date="2023-06" db="EMBL/GenBank/DDBJ databases">
        <title>Cytophagales bacterium Strain LB-30, isolated from soil.</title>
        <authorList>
            <person name="Liu B."/>
        </authorList>
    </citation>
    <scope>NUCLEOTIDE SEQUENCE</scope>
    <source>
        <strain evidence="2">LB-30</strain>
    </source>
</reference>
<keyword evidence="2" id="KW-0547">Nucleotide-binding</keyword>
<dbReference type="InterPro" id="IPR003593">
    <property type="entry name" value="AAA+_ATPase"/>
</dbReference>
<dbReference type="SUPFAM" id="SSF52540">
    <property type="entry name" value="P-loop containing nucleoside triphosphate hydrolases"/>
    <property type="match status" value="1"/>
</dbReference>
<dbReference type="Gene3D" id="3.40.50.300">
    <property type="entry name" value="P-loop containing nucleotide triphosphate hydrolases"/>
    <property type="match status" value="1"/>
</dbReference>
<feature type="domain" description="AAA+ ATPase" evidence="1">
    <location>
        <begin position="20"/>
        <end position="143"/>
    </location>
</feature>
<protein>
    <submittedName>
        <fullName evidence="2">ATP-binding protein</fullName>
    </submittedName>
</protein>
<organism evidence="2 3">
    <name type="scientific">Shiella aurantiaca</name>
    <dbReference type="NCBI Taxonomy" id="3058365"/>
    <lineage>
        <taxon>Bacteria</taxon>
        <taxon>Pseudomonadati</taxon>
        <taxon>Bacteroidota</taxon>
        <taxon>Cytophagia</taxon>
        <taxon>Cytophagales</taxon>
        <taxon>Shiellaceae</taxon>
        <taxon>Shiella</taxon>
    </lineage>
</organism>
<evidence type="ECO:0000313" key="2">
    <source>
        <dbReference type="EMBL" id="MDN4164762.1"/>
    </source>
</evidence>
<sequence>MAAKQISRVLKSQLNEYLLPNKVLIVYGARRVGKTELVKDFLTGYRSEEYLYLNGEDADTVKLLNAQSKANYQRLLGDKRFLIIDEAQHVPLIGQKLKLMVDEIPGVKILATGSSVFDLGNQLGEPLVGRKYSLQLFPIAQMELQKEEDMLQTKGNLEERLVFGSYPELWQLHTLKQKQKYLQELVDSYLLKDILAYEGIRKADKIHDLLRLLAFQVGKEVSVHELANNLSGISRNTVEQYLDLLTKVFVIYPLGGFSNNLRKEVSKSKRWYFYDNGIRNALIRNFNLLALRNDVGELWENYLASERIKYQSYQELDKQNFFWRTYDQQELDWVEQNPNSLNAYEFKWNEKNKVSVPKAWMKAYPNAGFQVINPSNYLDWIT</sequence>
<dbReference type="EMBL" id="JAUHJS010000002">
    <property type="protein sequence ID" value="MDN4164762.1"/>
    <property type="molecule type" value="Genomic_DNA"/>
</dbReference>
<dbReference type="Pfam" id="PF13635">
    <property type="entry name" value="DUF4143"/>
    <property type="match status" value="1"/>
</dbReference>
<dbReference type="Proteomes" id="UP001168552">
    <property type="component" value="Unassembled WGS sequence"/>
</dbReference>
<dbReference type="RefSeq" id="WP_320003289.1">
    <property type="nucleotide sequence ID" value="NZ_JAUHJS010000002.1"/>
</dbReference>
<accession>A0ABT8F2W2</accession>
<comment type="caution">
    <text evidence="2">The sequence shown here is derived from an EMBL/GenBank/DDBJ whole genome shotgun (WGS) entry which is preliminary data.</text>
</comment>
<gene>
    <name evidence="2" type="ORF">QWY31_04570</name>
</gene>
<name>A0ABT8F2W2_9BACT</name>
<evidence type="ECO:0000259" key="1">
    <source>
        <dbReference type="SMART" id="SM00382"/>
    </source>
</evidence>
<dbReference type="GO" id="GO:0005524">
    <property type="term" value="F:ATP binding"/>
    <property type="evidence" value="ECO:0007669"/>
    <property type="project" value="UniProtKB-KW"/>
</dbReference>
<keyword evidence="2" id="KW-0067">ATP-binding</keyword>
<dbReference type="Pfam" id="PF13173">
    <property type="entry name" value="AAA_14"/>
    <property type="match status" value="1"/>
</dbReference>
<evidence type="ECO:0000313" key="3">
    <source>
        <dbReference type="Proteomes" id="UP001168552"/>
    </source>
</evidence>
<dbReference type="PANTHER" id="PTHR43566">
    <property type="entry name" value="CONSERVED PROTEIN"/>
    <property type="match status" value="1"/>
</dbReference>
<dbReference type="InterPro" id="IPR027417">
    <property type="entry name" value="P-loop_NTPase"/>
</dbReference>
<dbReference type="InterPro" id="IPR041682">
    <property type="entry name" value="AAA_14"/>
</dbReference>
<proteinExistence type="predicted"/>
<keyword evidence="3" id="KW-1185">Reference proteome</keyword>
<dbReference type="InterPro" id="IPR025420">
    <property type="entry name" value="DUF4143"/>
</dbReference>
<dbReference type="SMART" id="SM00382">
    <property type="entry name" value="AAA"/>
    <property type="match status" value="1"/>
</dbReference>
<dbReference type="PANTHER" id="PTHR43566:SF1">
    <property type="entry name" value="AAA+ ATPASE DOMAIN-CONTAINING PROTEIN"/>
    <property type="match status" value="1"/>
</dbReference>